<comment type="caution">
    <text evidence="1">The sequence shown here is derived from an EMBL/GenBank/DDBJ whole genome shotgun (WGS) entry which is preliminary data.</text>
</comment>
<evidence type="ECO:0000313" key="2">
    <source>
        <dbReference type="Proteomes" id="UP001432027"/>
    </source>
</evidence>
<dbReference type="EMBL" id="BTSX01000001">
    <property type="protein sequence ID" value="GMS78493.1"/>
    <property type="molecule type" value="Genomic_DNA"/>
</dbReference>
<feature type="non-terminal residue" evidence="1">
    <location>
        <position position="1"/>
    </location>
</feature>
<proteinExistence type="predicted"/>
<dbReference type="Proteomes" id="UP001432027">
    <property type="component" value="Unassembled WGS sequence"/>
</dbReference>
<gene>
    <name evidence="1" type="ORF">PENTCL1PPCAC_668</name>
</gene>
<keyword evidence="2" id="KW-1185">Reference proteome</keyword>
<dbReference type="AlphaFoldDB" id="A0AAV5SCU2"/>
<organism evidence="1 2">
    <name type="scientific">Pristionchus entomophagus</name>
    <dbReference type="NCBI Taxonomy" id="358040"/>
    <lineage>
        <taxon>Eukaryota</taxon>
        <taxon>Metazoa</taxon>
        <taxon>Ecdysozoa</taxon>
        <taxon>Nematoda</taxon>
        <taxon>Chromadorea</taxon>
        <taxon>Rhabditida</taxon>
        <taxon>Rhabditina</taxon>
        <taxon>Diplogasteromorpha</taxon>
        <taxon>Diplogasteroidea</taxon>
        <taxon>Neodiplogasteridae</taxon>
        <taxon>Pristionchus</taxon>
    </lineage>
</organism>
<feature type="non-terminal residue" evidence="1">
    <location>
        <position position="150"/>
    </location>
</feature>
<name>A0AAV5SCU2_9BILA</name>
<evidence type="ECO:0000313" key="1">
    <source>
        <dbReference type="EMBL" id="GMS78493.1"/>
    </source>
</evidence>
<reference evidence="1" key="1">
    <citation type="submission" date="2023-10" db="EMBL/GenBank/DDBJ databases">
        <title>Genome assembly of Pristionchus species.</title>
        <authorList>
            <person name="Yoshida K."/>
            <person name="Sommer R.J."/>
        </authorList>
    </citation>
    <scope>NUCLEOTIDE SEQUENCE</scope>
    <source>
        <strain evidence="1">RS0144</strain>
    </source>
</reference>
<sequence length="150" mass="16475">FPGWLEDSSYGMALLDDNEFGAVNLLEFVRVEGGVDSIARIDAEEATGGHLTGKKDLLSLPQSESTHALMGIGSNLLEEGRFVGLESCQMLDGVKNLVGVIVLGQFVYLIHFDLRDEFRLAIHGFRSLVTTCTSARNNEQWEQKDEGSRG</sequence>
<protein>
    <submittedName>
        <fullName evidence="1">Uncharacterized protein</fullName>
    </submittedName>
</protein>
<accession>A0AAV5SCU2</accession>